<reference evidence="2" key="1">
    <citation type="journal article" date="2019" name="Int. J. Syst. Evol. Microbiol.">
        <title>The Global Catalogue of Microorganisms (GCM) 10K type strain sequencing project: providing services to taxonomists for standard genome sequencing and annotation.</title>
        <authorList>
            <consortium name="The Broad Institute Genomics Platform"/>
            <consortium name="The Broad Institute Genome Sequencing Center for Infectious Disease"/>
            <person name="Wu L."/>
            <person name="Ma J."/>
        </authorList>
    </citation>
    <scope>NUCLEOTIDE SEQUENCE [LARGE SCALE GENOMIC DNA]</scope>
    <source>
        <strain evidence="2">JCM 17342</strain>
    </source>
</reference>
<dbReference type="SUPFAM" id="SSF142906">
    <property type="entry name" value="YjbR-like"/>
    <property type="match status" value="1"/>
</dbReference>
<accession>A0ABP7T637</accession>
<proteinExistence type="predicted"/>
<dbReference type="RefSeq" id="WP_344879854.1">
    <property type="nucleotide sequence ID" value="NZ_BAABAL010000018.1"/>
</dbReference>
<keyword evidence="1" id="KW-0238">DNA-binding</keyword>
<evidence type="ECO:0000313" key="1">
    <source>
        <dbReference type="EMBL" id="GAA4021609.1"/>
    </source>
</evidence>
<dbReference type="Pfam" id="PF04237">
    <property type="entry name" value="YjbR"/>
    <property type="match status" value="1"/>
</dbReference>
<organism evidence="1 2">
    <name type="scientific">Allokutzneria multivorans</name>
    <dbReference type="NCBI Taxonomy" id="1142134"/>
    <lineage>
        <taxon>Bacteria</taxon>
        <taxon>Bacillati</taxon>
        <taxon>Actinomycetota</taxon>
        <taxon>Actinomycetes</taxon>
        <taxon>Pseudonocardiales</taxon>
        <taxon>Pseudonocardiaceae</taxon>
        <taxon>Allokutzneria</taxon>
    </lineage>
</organism>
<gene>
    <name evidence="1" type="ORF">GCM10022247_52260</name>
</gene>
<dbReference type="InterPro" id="IPR038056">
    <property type="entry name" value="YjbR-like_sf"/>
</dbReference>
<dbReference type="EMBL" id="BAABAL010000018">
    <property type="protein sequence ID" value="GAA4021609.1"/>
    <property type="molecule type" value="Genomic_DNA"/>
</dbReference>
<comment type="caution">
    <text evidence="1">The sequence shown here is derived from an EMBL/GenBank/DDBJ whole genome shotgun (WGS) entry which is preliminary data.</text>
</comment>
<sequence>MATWDDVRRIALALPETTERPTYDSAPAWRVKDKAFAWERPLRRGDLEALGDAAPTGPILGVRVPDLGAKEALLAEADGPCFTTPHFDGHASVLVRLAAIDVAALEELLTDAWLGLAPKRLAKQFLDGASDDTGDEAR</sequence>
<protein>
    <submittedName>
        <fullName evidence="1">MmcQ/YjbR family DNA-binding protein</fullName>
    </submittedName>
</protein>
<dbReference type="Proteomes" id="UP001501747">
    <property type="component" value="Unassembled WGS sequence"/>
</dbReference>
<keyword evidence="2" id="KW-1185">Reference proteome</keyword>
<dbReference type="GO" id="GO:0003677">
    <property type="term" value="F:DNA binding"/>
    <property type="evidence" value="ECO:0007669"/>
    <property type="project" value="UniProtKB-KW"/>
</dbReference>
<name>A0ABP7T637_9PSEU</name>
<evidence type="ECO:0000313" key="2">
    <source>
        <dbReference type="Proteomes" id="UP001501747"/>
    </source>
</evidence>
<dbReference type="InterPro" id="IPR058532">
    <property type="entry name" value="YjbR/MT2646/Rv2570-like"/>
</dbReference>